<evidence type="ECO:0000313" key="2">
    <source>
        <dbReference type="Proteomes" id="UP000032266"/>
    </source>
</evidence>
<dbReference type="KEGG" id="gsn:YC6258_04141"/>
<dbReference type="EMBL" id="CP007142">
    <property type="protein sequence ID" value="AJQ96177.1"/>
    <property type="molecule type" value="Genomic_DNA"/>
</dbReference>
<evidence type="ECO:0000313" key="1">
    <source>
        <dbReference type="EMBL" id="AJQ96177.1"/>
    </source>
</evidence>
<keyword evidence="2" id="KW-1185">Reference proteome</keyword>
<name>A0A0C5VN92_9GAMM</name>
<dbReference type="HOGENOM" id="CLU_3136235_0_0_6"/>
<accession>A0A0C5VN92</accession>
<dbReference type="Proteomes" id="UP000032266">
    <property type="component" value="Chromosome"/>
</dbReference>
<organism evidence="1 2">
    <name type="scientific">Gynuella sunshinyii YC6258</name>
    <dbReference type="NCBI Taxonomy" id="1445510"/>
    <lineage>
        <taxon>Bacteria</taxon>
        <taxon>Pseudomonadati</taxon>
        <taxon>Pseudomonadota</taxon>
        <taxon>Gammaproteobacteria</taxon>
        <taxon>Oceanospirillales</taxon>
        <taxon>Saccharospirillaceae</taxon>
        <taxon>Gynuella</taxon>
    </lineage>
</organism>
<reference evidence="1 2" key="1">
    <citation type="submission" date="2014-01" db="EMBL/GenBank/DDBJ databases">
        <title>Full genme sequencing of cellulolytic bacterium Gynuella sunshinyii YC6258T gen. nov., sp. nov.</title>
        <authorList>
            <person name="Khan H."/>
            <person name="Chung E.J."/>
            <person name="Chung Y.R."/>
        </authorList>
    </citation>
    <scope>NUCLEOTIDE SEQUENCE [LARGE SCALE GENOMIC DNA]</scope>
    <source>
        <strain evidence="1 2">YC6258</strain>
    </source>
</reference>
<gene>
    <name evidence="1" type="ORF">YC6258_04141</name>
</gene>
<sequence>MQKIATGLGLCHYSGLVQILSLTKTGTTRKETAIFEYQKGMRLALTAMV</sequence>
<dbReference type="AlphaFoldDB" id="A0A0C5VN92"/>
<proteinExistence type="predicted"/>
<protein>
    <submittedName>
        <fullName evidence="1">Uncharacterized protein</fullName>
    </submittedName>
</protein>